<accession>A0A820DLH0</accession>
<dbReference type="AlphaFoldDB" id="A0A820DLH0"/>
<comment type="caution">
    <text evidence="4">The sequence shown here is derived from an EMBL/GenBank/DDBJ whole genome shotgun (WGS) entry which is preliminary data.</text>
</comment>
<keyword evidence="1" id="KW-1133">Transmembrane helix</keyword>
<feature type="domain" description="Reverse transcriptase" evidence="2">
    <location>
        <begin position="1"/>
        <end position="186"/>
    </location>
</feature>
<dbReference type="Pfam" id="PF00078">
    <property type="entry name" value="RVT_1"/>
    <property type="match status" value="1"/>
</dbReference>
<dbReference type="EMBL" id="CAJNRG010001640">
    <property type="protein sequence ID" value="CAF2036169.1"/>
    <property type="molecule type" value="Genomic_DNA"/>
</dbReference>
<organism evidence="4 5">
    <name type="scientific">Rotaria magnacalcarata</name>
    <dbReference type="NCBI Taxonomy" id="392030"/>
    <lineage>
        <taxon>Eukaryota</taxon>
        <taxon>Metazoa</taxon>
        <taxon>Spiralia</taxon>
        <taxon>Gnathifera</taxon>
        <taxon>Rotifera</taxon>
        <taxon>Eurotatoria</taxon>
        <taxon>Bdelloidea</taxon>
        <taxon>Philodinida</taxon>
        <taxon>Philodinidae</taxon>
        <taxon>Rotaria</taxon>
    </lineage>
</organism>
<dbReference type="Proteomes" id="UP000663887">
    <property type="component" value="Unassembled WGS sequence"/>
</dbReference>
<dbReference type="PROSITE" id="PS50878">
    <property type="entry name" value="RT_POL"/>
    <property type="match status" value="1"/>
</dbReference>
<evidence type="ECO:0000313" key="5">
    <source>
        <dbReference type="Proteomes" id="UP000663842"/>
    </source>
</evidence>
<proteinExistence type="predicted"/>
<feature type="transmembrane region" description="Helical" evidence="1">
    <location>
        <begin position="228"/>
        <end position="247"/>
    </location>
</feature>
<dbReference type="InterPro" id="IPR000477">
    <property type="entry name" value="RT_dom"/>
</dbReference>
<dbReference type="EMBL" id="CAJOBF010007476">
    <property type="protein sequence ID" value="CAF4233722.1"/>
    <property type="molecule type" value="Genomic_DNA"/>
</dbReference>
<dbReference type="Proteomes" id="UP000663842">
    <property type="component" value="Unassembled WGS sequence"/>
</dbReference>
<keyword evidence="1" id="KW-0472">Membrane</keyword>
<dbReference type="SUPFAM" id="SSF56672">
    <property type="entry name" value="DNA/RNA polymerases"/>
    <property type="match status" value="1"/>
</dbReference>
<dbReference type="InterPro" id="IPR043502">
    <property type="entry name" value="DNA/RNA_pol_sf"/>
</dbReference>
<evidence type="ECO:0000256" key="1">
    <source>
        <dbReference type="SAM" id="Phobius"/>
    </source>
</evidence>
<sequence length="297" mass="34490">MTANIPTAAIYVDYQKAYDKVWHKGLIVKLNRLNISAGLLKLIISWLSDRYAYVVFGSSRSGTFPIHVGLPQGSSLSPYLFIVFHSDLVTCIGAHSSHVFTDDLNVLITPPISRSFKPMLKFLDEEGTRVCGKIADYSEKWKQPINLSKTVVQIFHSQVQNPVVYIRMKSHKLLEVKEFKYLGFTWINKMSLKPTIDKALENIQKTYCKLRWMKGGKALSKEVLRKCFFAYSFPYFAWLFPLYPFLLHTQKELLLRKFRNGLRLIHRCPFARASELKQITNELSLEEYVKKNILRKE</sequence>
<gene>
    <name evidence="4" type="ORF">UXM345_LOCUS29793</name>
    <name evidence="3" type="ORF">XDN619_LOCUS5960</name>
</gene>
<reference evidence="4" key="1">
    <citation type="submission" date="2021-02" db="EMBL/GenBank/DDBJ databases">
        <authorList>
            <person name="Nowell W R."/>
        </authorList>
    </citation>
    <scope>NUCLEOTIDE SEQUENCE</scope>
</reference>
<evidence type="ECO:0000259" key="2">
    <source>
        <dbReference type="PROSITE" id="PS50878"/>
    </source>
</evidence>
<evidence type="ECO:0000313" key="3">
    <source>
        <dbReference type="EMBL" id="CAF2036169.1"/>
    </source>
</evidence>
<dbReference type="PANTHER" id="PTHR33332">
    <property type="entry name" value="REVERSE TRANSCRIPTASE DOMAIN-CONTAINING PROTEIN"/>
    <property type="match status" value="1"/>
</dbReference>
<keyword evidence="1" id="KW-0812">Transmembrane</keyword>
<evidence type="ECO:0000313" key="4">
    <source>
        <dbReference type="EMBL" id="CAF4233722.1"/>
    </source>
</evidence>
<protein>
    <recommendedName>
        <fullName evidence="2">Reverse transcriptase domain-containing protein</fullName>
    </recommendedName>
</protein>
<name>A0A820DLH0_9BILA</name>